<feature type="chain" id="PRO_5021277722" evidence="1">
    <location>
        <begin position="17"/>
        <end position="399"/>
    </location>
</feature>
<evidence type="ECO:0000313" key="2">
    <source>
        <dbReference type="EMBL" id="TID13487.1"/>
    </source>
</evidence>
<keyword evidence="3" id="KW-1185">Reference proteome</keyword>
<gene>
    <name evidence="2" type="ORF">E6O75_ATG11403</name>
</gene>
<organism evidence="2 3">
    <name type="scientific">Venturia nashicola</name>
    <dbReference type="NCBI Taxonomy" id="86259"/>
    <lineage>
        <taxon>Eukaryota</taxon>
        <taxon>Fungi</taxon>
        <taxon>Dikarya</taxon>
        <taxon>Ascomycota</taxon>
        <taxon>Pezizomycotina</taxon>
        <taxon>Dothideomycetes</taxon>
        <taxon>Pleosporomycetidae</taxon>
        <taxon>Venturiales</taxon>
        <taxon>Venturiaceae</taxon>
        <taxon>Venturia</taxon>
    </lineage>
</organism>
<evidence type="ECO:0000256" key="1">
    <source>
        <dbReference type="SAM" id="SignalP"/>
    </source>
</evidence>
<feature type="signal peptide" evidence="1">
    <location>
        <begin position="1"/>
        <end position="16"/>
    </location>
</feature>
<proteinExistence type="predicted"/>
<accession>A0A4Z1NI87</accession>
<dbReference type="AlphaFoldDB" id="A0A4Z1NI87"/>
<comment type="caution">
    <text evidence="2">The sequence shown here is derived from an EMBL/GenBank/DDBJ whole genome shotgun (WGS) entry which is preliminary data.</text>
</comment>
<evidence type="ECO:0000313" key="3">
    <source>
        <dbReference type="Proteomes" id="UP000298493"/>
    </source>
</evidence>
<keyword evidence="1" id="KW-0732">Signal</keyword>
<name>A0A4Z1NI87_9PEZI</name>
<reference evidence="2 3" key="1">
    <citation type="submission" date="2019-04" db="EMBL/GenBank/DDBJ databases">
        <title>High contiguity whole genome sequence and gene annotation resource for two Venturia nashicola isolates.</title>
        <authorList>
            <person name="Prokchorchik M."/>
            <person name="Won K."/>
            <person name="Lee Y."/>
            <person name="Choi E.D."/>
            <person name="Segonzac C."/>
            <person name="Sohn K.H."/>
        </authorList>
    </citation>
    <scope>NUCLEOTIDE SEQUENCE [LARGE SCALE GENOMIC DNA]</scope>
    <source>
        <strain evidence="2 3">PRI2</strain>
    </source>
</reference>
<protein>
    <submittedName>
        <fullName evidence="2">Putative amidase</fullName>
    </submittedName>
</protein>
<sequence length="399" mass="42951">MKSCTFLLALPLAASAAVMKIEPRQFDLGGLASSLTGSLANVFGPKPMKAVKIQDLTPRNRAAKRIRITWGPFMIKGANSTTKLGNSPSMDGGGTGYQFKPSTDFPTDITLLDGIVEIHNKEGKRLTLDDNIYTHHFLMYDMGKPQKPTFTCENNEKIRYVPMPGSVIMGGAAEDAEAHYSTTTVMADKKTGYYAKKDTPIIANIDVVNSNKEDMEVYPSADMEYIPGRPEGFLDASPVFLPVTGCDPKDFVPGIIQTPKGQTKWSLSSKGVIANEDAILFVFRGHMHDGGSNIDLKINDKLACDSQAVYGGKGHVGKNADGKVWETIGDMKTCPEGVVVKKGDKISMSANYDLVAHPAREGGHGGMLGDQLGKLMGGDSDHAEQMAVMIVYAAPLNGK</sequence>
<dbReference type="Proteomes" id="UP000298493">
    <property type="component" value="Unassembled WGS sequence"/>
</dbReference>
<dbReference type="EMBL" id="SNSC02000026">
    <property type="protein sequence ID" value="TID13487.1"/>
    <property type="molecule type" value="Genomic_DNA"/>
</dbReference>